<evidence type="ECO:0000259" key="3">
    <source>
        <dbReference type="PROSITE" id="PS50883"/>
    </source>
</evidence>
<dbReference type="PANTHER" id="PTHR33121">
    <property type="entry name" value="CYCLIC DI-GMP PHOSPHODIESTERASE PDEF"/>
    <property type="match status" value="1"/>
</dbReference>
<evidence type="ECO:0000259" key="5">
    <source>
        <dbReference type="PROSITE" id="PS51371"/>
    </source>
</evidence>
<dbReference type="InterPro" id="IPR029787">
    <property type="entry name" value="Nucleotide_cyclase"/>
</dbReference>
<proteinExistence type="predicted"/>
<feature type="domain" description="CBS" evidence="5">
    <location>
        <begin position="268"/>
        <end position="331"/>
    </location>
</feature>
<reference evidence="6" key="2">
    <citation type="journal article" date="2020" name="Microorganisms">
        <title>Osmotic Adaptation and Compatible Solute Biosynthesis of Phototrophic Bacteria as Revealed from Genome Analyses.</title>
        <authorList>
            <person name="Imhoff J.F."/>
            <person name="Rahn T."/>
            <person name="Kunzel S."/>
            <person name="Keller A."/>
            <person name="Neulinger S.C."/>
        </authorList>
    </citation>
    <scope>NUCLEOTIDE SEQUENCE</scope>
    <source>
        <strain evidence="6">DSM 11080</strain>
    </source>
</reference>
<dbReference type="SMART" id="SM00052">
    <property type="entry name" value="EAL"/>
    <property type="match status" value="1"/>
</dbReference>
<dbReference type="RefSeq" id="WP_242477232.1">
    <property type="nucleotide sequence ID" value="NZ_NRSJ01000059.1"/>
</dbReference>
<dbReference type="Gene3D" id="3.20.20.450">
    <property type="entry name" value="EAL domain"/>
    <property type="match status" value="1"/>
</dbReference>
<feature type="region of interest" description="Disordered" evidence="2">
    <location>
        <begin position="1"/>
        <end position="21"/>
    </location>
</feature>
<evidence type="ECO:0000313" key="6">
    <source>
        <dbReference type="EMBL" id="MBK1706992.1"/>
    </source>
</evidence>
<feature type="region of interest" description="Disordered" evidence="2">
    <location>
        <begin position="237"/>
        <end position="281"/>
    </location>
</feature>
<dbReference type="InterPro" id="IPR000160">
    <property type="entry name" value="GGDEF_dom"/>
</dbReference>
<evidence type="ECO:0008006" key="8">
    <source>
        <dbReference type="Google" id="ProtNLM"/>
    </source>
</evidence>
<name>A0AAJ0UA61_9GAMM</name>
<dbReference type="GO" id="GO:0071111">
    <property type="term" value="F:cyclic-guanylate-specific phosphodiesterase activity"/>
    <property type="evidence" value="ECO:0007669"/>
    <property type="project" value="InterPro"/>
</dbReference>
<dbReference type="PANTHER" id="PTHR33121:SF76">
    <property type="entry name" value="SIGNALING PROTEIN"/>
    <property type="match status" value="1"/>
</dbReference>
<accession>A0AAJ0UA61</accession>
<evidence type="ECO:0000256" key="1">
    <source>
        <dbReference type="PROSITE-ProRule" id="PRU00703"/>
    </source>
</evidence>
<comment type="caution">
    <text evidence="6">The sequence shown here is derived from an EMBL/GenBank/DDBJ whole genome shotgun (WGS) entry which is preliminary data.</text>
</comment>
<keyword evidence="7" id="KW-1185">Reference proteome</keyword>
<reference evidence="6" key="1">
    <citation type="submission" date="2017-08" db="EMBL/GenBank/DDBJ databases">
        <authorList>
            <person name="Imhoff J.F."/>
            <person name="Rahn T."/>
            <person name="Kuenzel S."/>
            <person name="Neulinger S.C."/>
        </authorList>
    </citation>
    <scope>NUCLEOTIDE SEQUENCE</scope>
    <source>
        <strain evidence="6">DSM 11080</strain>
    </source>
</reference>
<dbReference type="InterPro" id="IPR000644">
    <property type="entry name" value="CBS_dom"/>
</dbReference>
<dbReference type="Pfam" id="PF00990">
    <property type="entry name" value="GGDEF"/>
    <property type="match status" value="1"/>
</dbReference>
<feature type="compositionally biased region" description="Basic and acidic residues" evidence="2">
    <location>
        <begin position="251"/>
        <end position="264"/>
    </location>
</feature>
<gene>
    <name evidence="6" type="ORF">CKO40_21255</name>
</gene>
<keyword evidence="1" id="KW-0129">CBS domain</keyword>
<feature type="domain" description="GGDEF" evidence="4">
    <location>
        <begin position="430"/>
        <end position="589"/>
    </location>
</feature>
<dbReference type="PROSITE" id="PS51371">
    <property type="entry name" value="CBS"/>
    <property type="match status" value="1"/>
</dbReference>
<dbReference type="InterPro" id="IPR050706">
    <property type="entry name" value="Cyclic-di-GMP_PDE-like"/>
</dbReference>
<dbReference type="SUPFAM" id="SSF55073">
    <property type="entry name" value="Nucleotide cyclase"/>
    <property type="match status" value="1"/>
</dbReference>
<dbReference type="SUPFAM" id="SSF54631">
    <property type="entry name" value="CBS-domain pair"/>
    <property type="match status" value="1"/>
</dbReference>
<dbReference type="NCBIfam" id="TIGR00254">
    <property type="entry name" value="GGDEF"/>
    <property type="match status" value="1"/>
</dbReference>
<dbReference type="InterPro" id="IPR001633">
    <property type="entry name" value="EAL_dom"/>
</dbReference>
<organism evidence="6 7">
    <name type="scientific">Halochromatium glycolicum</name>
    <dbReference type="NCBI Taxonomy" id="85075"/>
    <lineage>
        <taxon>Bacteria</taxon>
        <taxon>Pseudomonadati</taxon>
        <taxon>Pseudomonadota</taxon>
        <taxon>Gammaproteobacteria</taxon>
        <taxon>Chromatiales</taxon>
        <taxon>Chromatiaceae</taxon>
        <taxon>Halochromatium</taxon>
    </lineage>
</organism>
<dbReference type="PROSITE" id="PS50883">
    <property type="entry name" value="EAL"/>
    <property type="match status" value="1"/>
</dbReference>
<dbReference type="Gene3D" id="3.30.70.270">
    <property type="match status" value="1"/>
</dbReference>
<dbReference type="CDD" id="cd01949">
    <property type="entry name" value="GGDEF"/>
    <property type="match status" value="1"/>
</dbReference>
<dbReference type="AlphaFoldDB" id="A0AAJ0UA61"/>
<dbReference type="InterPro" id="IPR035919">
    <property type="entry name" value="EAL_sf"/>
</dbReference>
<protein>
    <recommendedName>
        <fullName evidence="8">Diguanylate cyclase (GGDEF) domain-containing protein</fullName>
    </recommendedName>
</protein>
<dbReference type="EMBL" id="NRSJ01000059">
    <property type="protein sequence ID" value="MBK1706992.1"/>
    <property type="molecule type" value="Genomic_DNA"/>
</dbReference>
<evidence type="ECO:0000256" key="2">
    <source>
        <dbReference type="SAM" id="MobiDB-lite"/>
    </source>
</evidence>
<dbReference type="Pfam" id="PF00563">
    <property type="entry name" value="EAL"/>
    <property type="match status" value="1"/>
</dbReference>
<dbReference type="SUPFAM" id="SSF141868">
    <property type="entry name" value="EAL domain-like"/>
    <property type="match status" value="1"/>
</dbReference>
<dbReference type="InterPro" id="IPR046342">
    <property type="entry name" value="CBS_dom_sf"/>
</dbReference>
<feature type="domain" description="EAL" evidence="3">
    <location>
        <begin position="1"/>
        <end position="252"/>
    </location>
</feature>
<evidence type="ECO:0000259" key="4">
    <source>
        <dbReference type="PROSITE" id="PS50887"/>
    </source>
</evidence>
<dbReference type="Proteomes" id="UP001296776">
    <property type="component" value="Unassembled WGS sequence"/>
</dbReference>
<evidence type="ECO:0000313" key="7">
    <source>
        <dbReference type="Proteomes" id="UP001296776"/>
    </source>
</evidence>
<sequence>MRVPTDARPIQRRDGAADAADATTVTATRRYNPLFDSQSGSLYAFEGWSSSDGACNQPQEMIHRSLLDGLMSALDALSTSPKLEAVRLLWPLDLSTMRTPGWPFEQTSERLRSAGIDPARLVFEVAGRGDTAELDQVLAFLAELRRDGHLIAIGAQLSYDLRLRLLHEQAPELARLAPFLVDGVEHDPKKRLLLTHAVRQLQGLGVKVWASGIQNDAALRICQDIGCDLVAGPALASPESEPARIPLRCGRTGEDQKMRRRDDTGPELVRSQLEQPPPLPVDAPMQQVFDWFREHVEHSYFPVLNAYGRPLGLLRERDIKRFTYSSYGRELLSNRALKKSLADFLTPCPTVDISASAELILEVYAASDQPPGVIVTKDWRYHGFLSQAALLQIIEQQKLATAREQNPLTGLPGNRQILAYIGETLEAVDCTRALAYFDFDHFKPFNDRYGFRHGDRVIQLFGELLRKGLPANSTFAGHIGGDDFFAGFHRIDETEVTGLIMQLLRDFECNAESLYEPEDRERGYIEAPARADLSTRRLPLLRCSAALMLIPAGVGKADQVETITRQMAMLKKRAKASPDGLATLSLEMP</sequence>
<dbReference type="PROSITE" id="PS50887">
    <property type="entry name" value="GGDEF"/>
    <property type="match status" value="1"/>
</dbReference>
<dbReference type="SMART" id="SM00267">
    <property type="entry name" value="GGDEF"/>
    <property type="match status" value="1"/>
</dbReference>
<dbReference type="InterPro" id="IPR043128">
    <property type="entry name" value="Rev_trsase/Diguanyl_cyclase"/>
</dbReference>